<feature type="compositionally biased region" description="Basic residues" evidence="1">
    <location>
        <begin position="10"/>
        <end position="25"/>
    </location>
</feature>
<evidence type="ECO:0000313" key="2">
    <source>
        <dbReference type="EMBL" id="AEI41982.1"/>
    </source>
</evidence>
<reference evidence="3" key="1">
    <citation type="submission" date="2011-06" db="EMBL/GenBank/DDBJ databases">
        <title>Complete genome sequence of Paenibacillus mucilaginosus KNP414.</title>
        <authorList>
            <person name="Wang J."/>
            <person name="Hu S."/>
            <person name="Hu X."/>
            <person name="Zhang B."/>
            <person name="Dong D."/>
            <person name="Zhang S."/>
            <person name="Zhao K."/>
            <person name="Wu D."/>
        </authorList>
    </citation>
    <scope>NUCLEOTIDE SEQUENCE [LARGE SCALE GENOMIC DNA]</scope>
    <source>
        <strain evidence="3">KNP414</strain>
    </source>
</reference>
<protein>
    <submittedName>
        <fullName evidence="2">Uncharacterized protein</fullName>
    </submittedName>
</protein>
<proteinExistence type="predicted"/>
<evidence type="ECO:0000313" key="3">
    <source>
        <dbReference type="Proteomes" id="UP000006620"/>
    </source>
</evidence>
<name>F8F8S0_PAEMK</name>
<evidence type="ECO:0000256" key="1">
    <source>
        <dbReference type="SAM" id="MobiDB-lite"/>
    </source>
</evidence>
<dbReference type="EMBL" id="CP002869">
    <property type="protein sequence ID" value="AEI41982.1"/>
    <property type="molecule type" value="Genomic_DNA"/>
</dbReference>
<dbReference type="AlphaFoldDB" id="F8F8S0"/>
<gene>
    <name evidence="2" type="ordered locus">KNP414_03424</name>
</gene>
<feature type="region of interest" description="Disordered" evidence="1">
    <location>
        <begin position="1"/>
        <end position="25"/>
    </location>
</feature>
<sequence>MAGRWLPKNLYKRHKKSQQAGRRGRKFLKILKETQERFHSLAEESVL</sequence>
<dbReference type="HOGENOM" id="CLU_3171056_0_0_9"/>
<dbReference type="Proteomes" id="UP000006620">
    <property type="component" value="Chromosome"/>
</dbReference>
<organism evidence="2 3">
    <name type="scientific">Paenibacillus mucilaginosus (strain KNP414)</name>
    <dbReference type="NCBI Taxonomy" id="1036673"/>
    <lineage>
        <taxon>Bacteria</taxon>
        <taxon>Bacillati</taxon>
        <taxon>Bacillota</taxon>
        <taxon>Bacilli</taxon>
        <taxon>Bacillales</taxon>
        <taxon>Paenibacillaceae</taxon>
        <taxon>Paenibacillus</taxon>
    </lineage>
</organism>
<accession>F8F8S0</accession>
<reference evidence="2 3" key="2">
    <citation type="journal article" date="2013" name="Genome Announc.">
        <title>Genome Sequence of Growth-Improving Paenibacillus mucilaginosus Strain KNP414.</title>
        <authorList>
            <person name="Lu J.J."/>
            <person name="Wang J.F."/>
            <person name="Hu X.F."/>
        </authorList>
    </citation>
    <scope>NUCLEOTIDE SEQUENCE [LARGE SCALE GENOMIC DNA]</scope>
    <source>
        <strain evidence="2 3">KNP414</strain>
    </source>
</reference>
<dbReference type="KEGG" id="pms:KNP414_03424"/>